<keyword evidence="6" id="KW-1185">Reference proteome</keyword>
<evidence type="ECO:0000313" key="5">
    <source>
        <dbReference type="EMBL" id="TCO20165.1"/>
    </source>
</evidence>
<dbReference type="InterPro" id="IPR012334">
    <property type="entry name" value="Pectin_lyas_fold"/>
</dbReference>
<organism evidence="5 6">
    <name type="scientific">Kribbella orskensis</name>
    <dbReference type="NCBI Taxonomy" id="2512216"/>
    <lineage>
        <taxon>Bacteria</taxon>
        <taxon>Bacillati</taxon>
        <taxon>Actinomycetota</taxon>
        <taxon>Actinomycetes</taxon>
        <taxon>Propionibacteriales</taxon>
        <taxon>Kribbellaceae</taxon>
        <taxon>Kribbella</taxon>
    </lineage>
</organism>
<proteinExistence type="inferred from homology"/>
<reference evidence="5 6" key="1">
    <citation type="journal article" date="2015" name="Stand. Genomic Sci.">
        <title>Genomic Encyclopedia of Bacterial and Archaeal Type Strains, Phase III: the genomes of soil and plant-associated and newly described type strains.</title>
        <authorList>
            <person name="Whitman W.B."/>
            <person name="Woyke T."/>
            <person name="Klenk H.P."/>
            <person name="Zhou Y."/>
            <person name="Lilburn T.G."/>
            <person name="Beck B.J."/>
            <person name="De Vos P."/>
            <person name="Vandamme P."/>
            <person name="Eisen J.A."/>
            <person name="Garrity G."/>
            <person name="Hugenholtz P."/>
            <person name="Kyrpides N.C."/>
        </authorList>
    </citation>
    <scope>NUCLEOTIDE SEQUENCE [LARGE SCALE GENOMIC DNA]</scope>
    <source>
        <strain evidence="5 6">VKM Ac-2538</strain>
    </source>
</reference>
<dbReference type="SUPFAM" id="SSF51126">
    <property type="entry name" value="Pectin lyase-like"/>
    <property type="match status" value="1"/>
</dbReference>
<accession>A0ABY2BHD1</accession>
<evidence type="ECO:0000256" key="1">
    <source>
        <dbReference type="ARBA" id="ARBA00008834"/>
    </source>
</evidence>
<dbReference type="InterPro" id="IPR006311">
    <property type="entry name" value="TAT_signal"/>
</dbReference>
<evidence type="ECO:0000256" key="3">
    <source>
        <dbReference type="ARBA" id="ARBA00023295"/>
    </source>
</evidence>
<dbReference type="InterPro" id="IPR006626">
    <property type="entry name" value="PbH1"/>
</dbReference>
<evidence type="ECO:0000256" key="4">
    <source>
        <dbReference type="RuleBase" id="RU361169"/>
    </source>
</evidence>
<keyword evidence="3 4" id="KW-0326">Glycosidase</keyword>
<dbReference type="Gene3D" id="2.160.20.10">
    <property type="entry name" value="Single-stranded right-handed beta-helix, Pectin lyase-like"/>
    <property type="match status" value="1"/>
</dbReference>
<dbReference type="PROSITE" id="PS51318">
    <property type="entry name" value="TAT"/>
    <property type="match status" value="1"/>
</dbReference>
<dbReference type="Proteomes" id="UP000295818">
    <property type="component" value="Unassembled WGS sequence"/>
</dbReference>
<dbReference type="PANTHER" id="PTHR31339:SF9">
    <property type="entry name" value="PLASMIN AND FIBRONECTIN-BINDING PROTEIN A"/>
    <property type="match status" value="1"/>
</dbReference>
<gene>
    <name evidence="5" type="ORF">EV644_109186</name>
</gene>
<protein>
    <submittedName>
        <fullName evidence="5">Polygalacturonase</fullName>
    </submittedName>
</protein>
<comment type="similarity">
    <text evidence="1 4">Belongs to the glycosyl hydrolase 28 family.</text>
</comment>
<dbReference type="InterPro" id="IPR011050">
    <property type="entry name" value="Pectin_lyase_fold/virulence"/>
</dbReference>
<dbReference type="InterPro" id="IPR000743">
    <property type="entry name" value="Glyco_hydro_28"/>
</dbReference>
<dbReference type="Pfam" id="PF00295">
    <property type="entry name" value="Glyco_hydro_28"/>
    <property type="match status" value="1"/>
</dbReference>
<sequence length="496" mass="53120">MSQEPRQAPGPDDGDRTVGDPCYGRRGFLVAGSAVAAGLFFSGGTAPAAAVEAGEPAGSAAAAEKAADDQVARILRRIRAPRFPDRWFDITRYGAVGDDATDCTAAIRAAIRACHEAGGGHVLVPAGDFRTGAIHLLSGVDLHLAEGSRLAFSQDPAAYLPVVPTRYEGTECYNYSALVYAYRQRDIAVTGAGVLDGRADATHWWDWTGGPPPNESPDKTLLLTMAADGVPVEQRVFGAGHYLRPNLLQFNRCENVLLDGITVKDSPMWNIHPVLCRNVTVRRVVVDSPHGPNNDGIDPESCTDVLIEGCTISTGDDCIAFKAGKDADGRRVNVPTRYAVVRDCEMADGNGGVTIGSETTGGVSDVFVRDCRMSSPRLERAIRIKSNPQRGGTIANFDVRRVTVGQAADSVVEIVLNYANVTAGDFPPDLHGITISHLTAAGAPRALNLLGLATDPLRDIRLHACRLDGMEEENSIQYVERLRLDQVWINGVRVDN</sequence>
<keyword evidence="2 4" id="KW-0378">Hydrolase</keyword>
<dbReference type="EMBL" id="SLWM01000009">
    <property type="protein sequence ID" value="TCO20165.1"/>
    <property type="molecule type" value="Genomic_DNA"/>
</dbReference>
<dbReference type="PANTHER" id="PTHR31339">
    <property type="entry name" value="PECTIN LYASE-RELATED"/>
    <property type="match status" value="1"/>
</dbReference>
<dbReference type="InterPro" id="IPR051801">
    <property type="entry name" value="GH28_Enzymes"/>
</dbReference>
<dbReference type="RefSeq" id="WP_132190943.1">
    <property type="nucleotide sequence ID" value="NZ_SLWM01000009.1"/>
</dbReference>
<comment type="caution">
    <text evidence="5">The sequence shown here is derived from an EMBL/GenBank/DDBJ whole genome shotgun (WGS) entry which is preliminary data.</text>
</comment>
<name>A0ABY2BHD1_9ACTN</name>
<dbReference type="SMART" id="SM00710">
    <property type="entry name" value="PbH1"/>
    <property type="match status" value="4"/>
</dbReference>
<evidence type="ECO:0000256" key="2">
    <source>
        <dbReference type="ARBA" id="ARBA00022801"/>
    </source>
</evidence>
<evidence type="ECO:0000313" key="6">
    <source>
        <dbReference type="Proteomes" id="UP000295818"/>
    </source>
</evidence>